<dbReference type="InterPro" id="IPR018550">
    <property type="entry name" value="Lipid-A_deacylase-rel"/>
</dbReference>
<dbReference type="Proteomes" id="UP000721861">
    <property type="component" value="Unassembled WGS sequence"/>
</dbReference>
<name>A0ABS5K442_9BACT</name>
<dbReference type="GO" id="GO:0016787">
    <property type="term" value="F:hydrolase activity"/>
    <property type="evidence" value="ECO:0007669"/>
    <property type="project" value="UniProtKB-KW"/>
</dbReference>
<organism evidence="1 2">
    <name type="scientific">Carboxylicivirga mesophila</name>
    <dbReference type="NCBI Taxonomy" id="1166478"/>
    <lineage>
        <taxon>Bacteria</taxon>
        <taxon>Pseudomonadati</taxon>
        <taxon>Bacteroidota</taxon>
        <taxon>Bacteroidia</taxon>
        <taxon>Marinilabiliales</taxon>
        <taxon>Marinilabiliaceae</taxon>
        <taxon>Carboxylicivirga</taxon>
    </lineage>
</organism>
<dbReference type="Gene3D" id="2.40.160.20">
    <property type="match status" value="1"/>
</dbReference>
<proteinExistence type="predicted"/>
<evidence type="ECO:0000313" key="1">
    <source>
        <dbReference type="EMBL" id="MBS2209801.1"/>
    </source>
</evidence>
<protein>
    <submittedName>
        <fullName evidence="1">Acyloxyacyl hydrolase</fullName>
    </submittedName>
</protein>
<comment type="caution">
    <text evidence="1">The sequence shown here is derived from an EMBL/GenBank/DDBJ whole genome shotgun (WGS) entry which is preliminary data.</text>
</comment>
<dbReference type="EMBL" id="JAGUCN010000001">
    <property type="protein sequence ID" value="MBS2209801.1"/>
    <property type="molecule type" value="Genomic_DNA"/>
</dbReference>
<reference evidence="1 2" key="1">
    <citation type="journal article" date="2014" name="Int. J. Syst. Evol. Microbiol.">
        <title>Carboxylicivirga gen. nov. in the family Marinilabiliaceae with two novel species, Carboxylicivirga mesophila sp. nov. and Carboxylicivirga taeanensis sp. nov., and reclassification of Cytophaga fermentans as Saccharicrinis fermentans gen. nov., comb. nov.</title>
        <authorList>
            <person name="Yang S.H."/>
            <person name="Seo H.S."/>
            <person name="Woo J.H."/>
            <person name="Oh H.M."/>
            <person name="Jang H."/>
            <person name="Lee J.H."/>
            <person name="Kim S.J."/>
            <person name="Kwon K.K."/>
        </authorList>
    </citation>
    <scope>NUCLEOTIDE SEQUENCE [LARGE SCALE GENOMIC DNA]</scope>
    <source>
        <strain evidence="1 2">JCM 18290</strain>
    </source>
</reference>
<evidence type="ECO:0000313" key="2">
    <source>
        <dbReference type="Proteomes" id="UP000721861"/>
    </source>
</evidence>
<keyword evidence="1" id="KW-0378">Hydrolase</keyword>
<dbReference type="Pfam" id="PF09411">
    <property type="entry name" value="PagL"/>
    <property type="match status" value="1"/>
</dbReference>
<gene>
    <name evidence="1" type="ORF">KEM09_00190</name>
</gene>
<keyword evidence="2" id="KW-1185">Reference proteome</keyword>
<sequence>MLRLTHHIKIDLTIIALCLILNNISGYAQTNQSDAPVFYGISAYYGQFQVHTKSLYPYNGTHPYGIEFEFSRLLLKDNIRETFGTFVKWGLGVNYVNFNHADLGHGLTGVAYIEPFIKAGRRWRYSLKAGMGVAFMSHPYHPESNPQNLTYSTQLAFPLFGGGSVYYFFTNEWAIKATASFQHISNGGIKQPNLGINYPVIALGVEHTLHHYTIPPAKRLHHYTKAKRMDILLGYSLKEDTTHTNNQNVITGIINRSWQVSRINAITVSFFAEYQESSEITSTKDQWSLAPLVGNEFILGKLYFGQQIGAYLLKGQKAPNLLLQNYYLRAKVNAHFIAGVNLKAHGRVADFLSIQLGYTF</sequence>
<accession>A0ABS5K442</accession>
<dbReference type="RefSeq" id="WP_212223601.1">
    <property type="nucleotide sequence ID" value="NZ_JAGUCN010000001.1"/>
</dbReference>